<dbReference type="PATRIC" id="fig|467210.3.peg.1633"/>
<reference evidence="5" key="1">
    <citation type="submission" date="2016-01" db="EMBL/GenBank/DDBJ databases">
        <authorList>
            <person name="Mitreva M."/>
            <person name="Pepin K.H."/>
            <person name="Mihindukulasuriya K.A."/>
            <person name="Fulton R."/>
            <person name="Fronick C."/>
            <person name="O'Laughlin M."/>
            <person name="Miner T."/>
            <person name="Herter B."/>
            <person name="Rosa B.A."/>
            <person name="Cordes M."/>
            <person name="Tomlinson C."/>
            <person name="Wollam A."/>
            <person name="Palsikar V.B."/>
            <person name="Mardis E.R."/>
            <person name="Wilson R.K."/>
        </authorList>
    </citation>
    <scope>NUCLEOTIDE SEQUENCE [LARGE SCALE GENOMIC DNA]</scope>
    <source>
        <strain evidence="5">DNF00896</strain>
    </source>
</reference>
<dbReference type="Proteomes" id="UP000070394">
    <property type="component" value="Unassembled WGS sequence"/>
</dbReference>
<dbReference type="Pfam" id="PF13416">
    <property type="entry name" value="SBP_bac_8"/>
    <property type="match status" value="1"/>
</dbReference>
<dbReference type="EMBL" id="LSDA01000096">
    <property type="protein sequence ID" value="KXB56972.1"/>
    <property type="molecule type" value="Genomic_DNA"/>
</dbReference>
<dbReference type="Gene3D" id="3.40.190.10">
    <property type="entry name" value="Periplasmic binding protein-like II"/>
    <property type="match status" value="2"/>
</dbReference>
<dbReference type="PANTHER" id="PTHR43649">
    <property type="entry name" value="ARABINOSE-BINDING PROTEIN-RELATED"/>
    <property type="match status" value="1"/>
</dbReference>
<dbReference type="InterPro" id="IPR006059">
    <property type="entry name" value="SBP"/>
</dbReference>
<gene>
    <name evidence="4" type="ORF">HMPREF1866_01647</name>
</gene>
<dbReference type="SUPFAM" id="SSF53850">
    <property type="entry name" value="Periplasmic binding protein-like II"/>
    <property type="match status" value="1"/>
</dbReference>
<evidence type="ECO:0000256" key="3">
    <source>
        <dbReference type="SAM" id="SignalP"/>
    </source>
</evidence>
<proteinExistence type="inferred from homology"/>
<accession>A0A133ZNG5</accession>
<comment type="caution">
    <text evidence="4">The sequence shown here is derived from an EMBL/GenBank/DDBJ whole genome shotgun (WGS) entry which is preliminary data.</text>
</comment>
<organism evidence="4 5">
    <name type="scientific">Lachnoanaerobaculum saburreum</name>
    <dbReference type="NCBI Taxonomy" id="467210"/>
    <lineage>
        <taxon>Bacteria</taxon>
        <taxon>Bacillati</taxon>
        <taxon>Bacillota</taxon>
        <taxon>Clostridia</taxon>
        <taxon>Lachnospirales</taxon>
        <taxon>Lachnospiraceae</taxon>
        <taxon>Lachnoanaerobaculum</taxon>
    </lineage>
</organism>
<keyword evidence="3" id="KW-0732">Signal</keyword>
<dbReference type="PANTHER" id="PTHR43649:SF29">
    <property type="entry name" value="OSMOPROTECTIVE COMPOUNDS-BINDING PROTEIN GGTB"/>
    <property type="match status" value="1"/>
</dbReference>
<keyword evidence="5" id="KW-1185">Reference proteome</keyword>
<dbReference type="OrthoDB" id="41208at2"/>
<evidence type="ECO:0000313" key="4">
    <source>
        <dbReference type="EMBL" id="KXB56972.1"/>
    </source>
</evidence>
<evidence type="ECO:0000256" key="1">
    <source>
        <dbReference type="ARBA" id="ARBA00008520"/>
    </source>
</evidence>
<protein>
    <submittedName>
        <fullName evidence="4">ABC transporter, solute-binding protein</fullName>
    </submittedName>
</protein>
<dbReference type="PROSITE" id="PS51257">
    <property type="entry name" value="PROKAR_LIPOPROTEIN"/>
    <property type="match status" value="1"/>
</dbReference>
<sequence length="453" mass="50026">MALQIKKRNIFLTFTLCFAMLGAACGAKTNGSSATGAGGEGAAGSSQPVTIRFAHGWSPSGDTAVGAKFVTDFAQSHKDSINLVEEVVAGDEMLTKIKVDIAGDNLPDAWMYWGSMADSGNLIKSGLLADVGEYFKESEKVNRSDYPDAMFDSFRFNGKIYGIPTESYVGFWFCNKELFEKYNLEYPTTYEELLEVSKVFNENGIVPLAMGSKAGNPAHFFFSELFCQYAGAEEKFSELTNDWKVDNENFRKVAELIADMKKNNVFPADTVANGDWGPSFALYDEGKAAMVYTMTWQLKALSPETEAKTVQINAPKMPGSTVDPASFVSSNSTYGLVFNAKSFADPAKRKALIELGDMFTSNEWVETMFYETGTLNAKDITIDPNKVQMPILFSVIDNAKGKKKMSCHWLAYPDGEPFSYFMEKLDELFAGSMSPEEFSEGCQKALDEAKEDR</sequence>
<evidence type="ECO:0000313" key="5">
    <source>
        <dbReference type="Proteomes" id="UP000070394"/>
    </source>
</evidence>
<keyword evidence="2" id="KW-0813">Transport</keyword>
<evidence type="ECO:0000256" key="2">
    <source>
        <dbReference type="ARBA" id="ARBA00022448"/>
    </source>
</evidence>
<feature type="signal peptide" evidence="3">
    <location>
        <begin position="1"/>
        <end position="27"/>
    </location>
</feature>
<dbReference type="AlphaFoldDB" id="A0A133ZNG5"/>
<dbReference type="RefSeq" id="WP_060931367.1">
    <property type="nucleotide sequence ID" value="NZ_KQ959831.1"/>
</dbReference>
<name>A0A133ZNG5_9FIRM</name>
<dbReference type="InterPro" id="IPR050490">
    <property type="entry name" value="Bact_solute-bd_prot1"/>
</dbReference>
<feature type="chain" id="PRO_5007461023" evidence="3">
    <location>
        <begin position="28"/>
        <end position="453"/>
    </location>
</feature>
<dbReference type="STRING" id="467210.HMPREF1866_01647"/>
<comment type="similarity">
    <text evidence="1">Belongs to the bacterial solute-binding protein 1 family.</text>
</comment>